<keyword evidence="3" id="KW-1185">Reference proteome</keyword>
<feature type="region of interest" description="Disordered" evidence="1">
    <location>
        <begin position="136"/>
        <end position="160"/>
    </location>
</feature>
<evidence type="ECO:0000313" key="3">
    <source>
        <dbReference type="Proteomes" id="UP000266841"/>
    </source>
</evidence>
<accession>K0TF82</accession>
<organism evidence="2 3">
    <name type="scientific">Thalassiosira oceanica</name>
    <name type="common">Marine diatom</name>
    <dbReference type="NCBI Taxonomy" id="159749"/>
    <lineage>
        <taxon>Eukaryota</taxon>
        <taxon>Sar</taxon>
        <taxon>Stramenopiles</taxon>
        <taxon>Ochrophyta</taxon>
        <taxon>Bacillariophyta</taxon>
        <taxon>Coscinodiscophyceae</taxon>
        <taxon>Thalassiosirophycidae</taxon>
        <taxon>Thalassiosirales</taxon>
        <taxon>Thalassiosiraceae</taxon>
        <taxon>Thalassiosira</taxon>
    </lineage>
</organism>
<name>K0TF82_THAOC</name>
<reference evidence="2 3" key="1">
    <citation type="journal article" date="2012" name="Genome Biol.">
        <title>Genome and low-iron response of an oceanic diatom adapted to chronic iron limitation.</title>
        <authorList>
            <person name="Lommer M."/>
            <person name="Specht M."/>
            <person name="Roy A.S."/>
            <person name="Kraemer L."/>
            <person name="Andreson R."/>
            <person name="Gutowska M.A."/>
            <person name="Wolf J."/>
            <person name="Bergner S.V."/>
            <person name="Schilhabel M.B."/>
            <person name="Klostermeier U.C."/>
            <person name="Beiko R.G."/>
            <person name="Rosenstiel P."/>
            <person name="Hippler M."/>
            <person name="Laroche J."/>
        </authorList>
    </citation>
    <scope>NUCLEOTIDE SEQUENCE [LARGE SCALE GENOMIC DNA]</scope>
    <source>
        <strain evidence="2 3">CCMP1005</strain>
    </source>
</reference>
<evidence type="ECO:0000313" key="2">
    <source>
        <dbReference type="EMBL" id="EJK77448.1"/>
    </source>
</evidence>
<protein>
    <submittedName>
        <fullName evidence="2">Uncharacterized protein</fullName>
    </submittedName>
</protein>
<dbReference type="AlphaFoldDB" id="K0TF82"/>
<dbReference type="Proteomes" id="UP000266841">
    <property type="component" value="Unassembled WGS sequence"/>
</dbReference>
<gene>
    <name evidence="2" type="ORF">THAOC_00724</name>
</gene>
<proteinExistence type="predicted"/>
<feature type="compositionally biased region" description="Pro residues" evidence="1">
    <location>
        <begin position="1"/>
        <end position="15"/>
    </location>
</feature>
<evidence type="ECO:0000256" key="1">
    <source>
        <dbReference type="SAM" id="MobiDB-lite"/>
    </source>
</evidence>
<comment type="caution">
    <text evidence="2">The sequence shown here is derived from an EMBL/GenBank/DDBJ whole genome shotgun (WGS) entry which is preliminary data.</text>
</comment>
<dbReference type="EMBL" id="AGNL01000870">
    <property type="protein sequence ID" value="EJK77448.1"/>
    <property type="molecule type" value="Genomic_DNA"/>
</dbReference>
<feature type="compositionally biased region" description="Basic and acidic residues" evidence="1">
    <location>
        <begin position="41"/>
        <end position="50"/>
    </location>
</feature>
<feature type="region of interest" description="Disordered" evidence="1">
    <location>
        <begin position="1"/>
        <end position="82"/>
    </location>
</feature>
<sequence>MPRVPPPPPPPPPGDNPRGSNEGESLSVDGAYPSNPVQDAVGHDPSDPFPERMSTVDPPPHTPAGPRTRSRGRSRDTPGTAPAGGLALVGLFKRGGGGAVGGGILVRSFFDMLCRCERYPPAEKVNKLAEEKPNVLLRSPDVESPGPALETGSDDSNQPRSHAIIADFLALADNDNQSGGALDLWSIFPS</sequence>